<keyword evidence="5" id="KW-1185">Reference proteome</keyword>
<dbReference type="SUPFAM" id="SSF50978">
    <property type="entry name" value="WD40 repeat-like"/>
    <property type="match status" value="2"/>
</dbReference>
<evidence type="ECO:0000256" key="3">
    <source>
        <dbReference type="PROSITE-ProRule" id="PRU00221"/>
    </source>
</evidence>
<feature type="repeat" description="WD" evidence="3">
    <location>
        <begin position="432"/>
        <end position="475"/>
    </location>
</feature>
<dbReference type="PANTHER" id="PTHR19848">
    <property type="entry name" value="WD40 REPEAT PROTEIN"/>
    <property type="match status" value="1"/>
</dbReference>
<dbReference type="PROSITE" id="PS50082">
    <property type="entry name" value="WD_REPEATS_2"/>
    <property type="match status" value="5"/>
</dbReference>
<dbReference type="Gene3D" id="2.130.10.10">
    <property type="entry name" value="YVTN repeat-like/Quinoprotein amine dehydrogenase"/>
    <property type="match status" value="4"/>
</dbReference>
<keyword evidence="2" id="KW-0677">Repeat</keyword>
<dbReference type="InterPro" id="IPR020472">
    <property type="entry name" value="WD40_PAC1"/>
</dbReference>
<dbReference type="PANTHER" id="PTHR19848:SF8">
    <property type="entry name" value="F-BOX AND WD REPEAT DOMAIN CONTAINING 7"/>
    <property type="match status" value="1"/>
</dbReference>
<organism evidence="4 5">
    <name type="scientific">Microbispora maris</name>
    <dbReference type="NCBI Taxonomy" id="3144104"/>
    <lineage>
        <taxon>Bacteria</taxon>
        <taxon>Bacillati</taxon>
        <taxon>Actinomycetota</taxon>
        <taxon>Actinomycetes</taxon>
        <taxon>Streptosporangiales</taxon>
        <taxon>Streptosporangiaceae</taxon>
        <taxon>Microbispora</taxon>
    </lineage>
</organism>
<dbReference type="InterPro" id="IPR036322">
    <property type="entry name" value="WD40_repeat_dom_sf"/>
</dbReference>
<dbReference type="SMART" id="SM00320">
    <property type="entry name" value="WD40"/>
    <property type="match status" value="8"/>
</dbReference>
<feature type="repeat" description="WD" evidence="3">
    <location>
        <begin position="288"/>
        <end position="331"/>
    </location>
</feature>
<dbReference type="CDD" id="cd00200">
    <property type="entry name" value="WD40"/>
    <property type="match status" value="1"/>
</dbReference>
<feature type="repeat" description="WD" evidence="3">
    <location>
        <begin position="188"/>
        <end position="231"/>
    </location>
</feature>
<dbReference type="PRINTS" id="PR00320">
    <property type="entry name" value="GPROTEINBRPT"/>
</dbReference>
<feature type="non-terminal residue" evidence="4">
    <location>
        <position position="1"/>
    </location>
</feature>
<dbReference type="InterPro" id="IPR001680">
    <property type="entry name" value="WD40_rpt"/>
</dbReference>
<protein>
    <submittedName>
        <fullName evidence="4">WD40 repeat domain-containing protein</fullName>
    </submittedName>
</protein>
<dbReference type="InterPro" id="IPR019775">
    <property type="entry name" value="WD40_repeat_CS"/>
</dbReference>
<evidence type="ECO:0000256" key="2">
    <source>
        <dbReference type="ARBA" id="ARBA00022737"/>
    </source>
</evidence>
<feature type="repeat" description="WD" evidence="3">
    <location>
        <begin position="389"/>
        <end position="431"/>
    </location>
</feature>
<keyword evidence="1 3" id="KW-0853">WD repeat</keyword>
<gene>
    <name evidence="4" type="ORF">AAH991_39795</name>
</gene>
<proteinExistence type="predicted"/>
<dbReference type="PROSITE" id="PS00678">
    <property type="entry name" value="WD_REPEATS_1"/>
    <property type="match status" value="3"/>
</dbReference>
<dbReference type="Proteomes" id="UP001447516">
    <property type="component" value="Unassembled WGS sequence"/>
</dbReference>
<dbReference type="PROSITE" id="PS50294">
    <property type="entry name" value="WD_REPEATS_REGION"/>
    <property type="match status" value="2"/>
</dbReference>
<accession>A0ABV0B4H6</accession>
<feature type="repeat" description="WD" evidence="3">
    <location>
        <begin position="144"/>
        <end position="187"/>
    </location>
</feature>
<name>A0ABV0B4H6_9ACTN</name>
<evidence type="ECO:0000256" key="1">
    <source>
        <dbReference type="ARBA" id="ARBA00022574"/>
    </source>
</evidence>
<dbReference type="EMBL" id="JBDJAW010000101">
    <property type="protein sequence ID" value="MEN3541306.1"/>
    <property type="molecule type" value="Genomic_DNA"/>
</dbReference>
<dbReference type="RefSeq" id="WP_346231131.1">
    <property type="nucleotide sequence ID" value="NZ_JBDJAW010000101.1"/>
</dbReference>
<dbReference type="InterPro" id="IPR015943">
    <property type="entry name" value="WD40/YVTN_repeat-like_dom_sf"/>
</dbReference>
<reference evidence="4 5" key="1">
    <citation type="submission" date="2024-05" db="EMBL/GenBank/DDBJ databases">
        <title>Microbispora sp.ZYX-F-249.</title>
        <authorList>
            <person name="Xie H."/>
        </authorList>
    </citation>
    <scope>NUCLEOTIDE SEQUENCE [LARGE SCALE GENOMIC DNA]</scope>
    <source>
        <strain evidence="4 5">ZYX-F-249</strain>
    </source>
</reference>
<dbReference type="Pfam" id="PF00400">
    <property type="entry name" value="WD40"/>
    <property type="match status" value="6"/>
</dbReference>
<evidence type="ECO:0000313" key="5">
    <source>
        <dbReference type="Proteomes" id="UP001447516"/>
    </source>
</evidence>
<sequence>TSGVNALCAFTIRGRALLASAGYEGIHVWDPFTGELYRTIEDRITGPGTVCAVNSRGRVLLATTNGNSLFEALADLGGTIPVNVWDVETGEHQGVSEGPLNEQTLRIPAVCAFTSNGRTLLATVSRSADVRIWDLDTRKLVRTLVGHSAWVGAICSYTSNGRTLLATASDDGTIRTWDPDASKRHRAHEYHSDWVRTICSYTEHGHTLLATAGDDLTIRIWDADTGNGRTVISSPGWAYARGILVQEDLRINDVCAFDSNGRTLLAAGYDDYRVRIFDSNTGHVLHTLKGHKGGVKAVCAINVHGRTLLASAAGDTTVRVWDADTGQHEHTLKDPSGLWGKMTAFLLRDTTTQTLCAYFSHDRVMLATTTADRKVAIWDPSTGLLQRTLAGHEEWVQAVCAFTLGGRTLLATASNRTIHIWDADTGRKQHKLEGHTAWVTAVCAFTLNGRPLLATASNDKTIRVWDPQTGAVHRVIPVQHVPTALTWVQGRLAVALWTGLLVLQPLTTGSTTPA</sequence>
<comment type="caution">
    <text evidence="4">The sequence shown here is derived from an EMBL/GenBank/DDBJ whole genome shotgun (WGS) entry which is preliminary data.</text>
</comment>
<evidence type="ECO:0000313" key="4">
    <source>
        <dbReference type="EMBL" id="MEN3541306.1"/>
    </source>
</evidence>